<evidence type="ECO:0000259" key="2">
    <source>
        <dbReference type="PROSITE" id="PS50943"/>
    </source>
</evidence>
<accession>A0A919BE08</accession>
<dbReference type="EMBL" id="BNCK01000002">
    <property type="protein sequence ID" value="GHF82288.1"/>
    <property type="molecule type" value="Genomic_DNA"/>
</dbReference>
<feature type="domain" description="HTH cro/C1-type" evidence="2">
    <location>
        <begin position="13"/>
        <end position="66"/>
    </location>
</feature>
<proteinExistence type="predicted"/>
<dbReference type="SUPFAM" id="SSF47413">
    <property type="entry name" value="lambda repressor-like DNA-binding domains"/>
    <property type="match status" value="1"/>
</dbReference>
<evidence type="ECO:0000313" key="3">
    <source>
        <dbReference type="EMBL" id="GHF82288.1"/>
    </source>
</evidence>
<dbReference type="InterPro" id="IPR010982">
    <property type="entry name" value="Lambda_DNA-bd_dom_sf"/>
</dbReference>
<feature type="transmembrane region" description="Helical" evidence="1">
    <location>
        <begin position="112"/>
        <end position="136"/>
    </location>
</feature>
<dbReference type="RefSeq" id="WP_189767349.1">
    <property type="nucleotide sequence ID" value="NZ_BNCK01000002.1"/>
</dbReference>
<dbReference type="GO" id="GO:0003677">
    <property type="term" value="F:DNA binding"/>
    <property type="evidence" value="ECO:0007669"/>
    <property type="project" value="InterPro"/>
</dbReference>
<feature type="transmembrane region" description="Helical" evidence="1">
    <location>
        <begin position="86"/>
        <end position="106"/>
    </location>
</feature>
<organism evidence="3 4">
    <name type="scientific">Thalassotalea marina</name>
    <dbReference type="NCBI Taxonomy" id="1673741"/>
    <lineage>
        <taxon>Bacteria</taxon>
        <taxon>Pseudomonadati</taxon>
        <taxon>Pseudomonadota</taxon>
        <taxon>Gammaproteobacteria</taxon>
        <taxon>Alteromonadales</taxon>
        <taxon>Colwelliaceae</taxon>
        <taxon>Thalassotalea</taxon>
    </lineage>
</organism>
<feature type="transmembrane region" description="Helical" evidence="1">
    <location>
        <begin position="168"/>
        <end position="186"/>
    </location>
</feature>
<keyword evidence="1" id="KW-0472">Membrane</keyword>
<gene>
    <name evidence="3" type="ORF">GCM10017161_06830</name>
</gene>
<keyword evidence="1" id="KW-0812">Transmembrane</keyword>
<dbReference type="Proteomes" id="UP000623842">
    <property type="component" value="Unassembled WGS sequence"/>
</dbReference>
<feature type="transmembrane region" description="Helical" evidence="1">
    <location>
        <begin position="198"/>
        <end position="220"/>
    </location>
</feature>
<dbReference type="SMART" id="SM00530">
    <property type="entry name" value="HTH_XRE"/>
    <property type="match status" value="1"/>
</dbReference>
<reference evidence="3" key="2">
    <citation type="submission" date="2020-09" db="EMBL/GenBank/DDBJ databases">
        <authorList>
            <person name="Sun Q."/>
            <person name="Kim S."/>
        </authorList>
    </citation>
    <scope>NUCLEOTIDE SEQUENCE</scope>
    <source>
        <strain evidence="3">KCTC 42731</strain>
    </source>
</reference>
<comment type="caution">
    <text evidence="3">The sequence shown here is derived from an EMBL/GenBank/DDBJ whole genome shotgun (WGS) entry which is preliminary data.</text>
</comment>
<keyword evidence="4" id="KW-1185">Reference proteome</keyword>
<sequence>MQPLNQILSPERIKSLRKDNGWSQELLAKAAGLSLRTIQRAEKDGNSSPETQLALAAAFNVSPKELFSVSNQPDVNWKRKNMMQNVFALLVVTGAILMLVLLGGDLGMFADFYGVLFLVLFTYSSTVIAFGTHGFIKSLTGLSYLFANDIAHTPASDYLSVIFKRQVVFIYGAAFIAFLIGSIAIFSSEEAIASNTIFFSAFAVNLLIVMYAAILAEGVYRPLATKLETRSIAQQFKVAE</sequence>
<protein>
    <recommendedName>
        <fullName evidence="2">HTH cro/C1-type domain-containing protein</fullName>
    </recommendedName>
</protein>
<dbReference type="AlphaFoldDB" id="A0A919BE08"/>
<name>A0A919BE08_9GAMM</name>
<dbReference type="PROSITE" id="PS50943">
    <property type="entry name" value="HTH_CROC1"/>
    <property type="match status" value="1"/>
</dbReference>
<dbReference type="InterPro" id="IPR001387">
    <property type="entry name" value="Cro/C1-type_HTH"/>
</dbReference>
<keyword evidence="1" id="KW-1133">Transmembrane helix</keyword>
<dbReference type="CDD" id="cd00093">
    <property type="entry name" value="HTH_XRE"/>
    <property type="match status" value="1"/>
</dbReference>
<reference evidence="3" key="1">
    <citation type="journal article" date="2014" name="Int. J. Syst. Evol. Microbiol.">
        <title>Complete genome sequence of Corynebacterium casei LMG S-19264T (=DSM 44701T), isolated from a smear-ripened cheese.</title>
        <authorList>
            <consortium name="US DOE Joint Genome Institute (JGI-PGF)"/>
            <person name="Walter F."/>
            <person name="Albersmeier A."/>
            <person name="Kalinowski J."/>
            <person name="Ruckert C."/>
        </authorList>
    </citation>
    <scope>NUCLEOTIDE SEQUENCE</scope>
    <source>
        <strain evidence="3">KCTC 42731</strain>
    </source>
</reference>
<evidence type="ECO:0000256" key="1">
    <source>
        <dbReference type="SAM" id="Phobius"/>
    </source>
</evidence>
<evidence type="ECO:0000313" key="4">
    <source>
        <dbReference type="Proteomes" id="UP000623842"/>
    </source>
</evidence>
<dbReference type="Pfam" id="PF01381">
    <property type="entry name" value="HTH_3"/>
    <property type="match status" value="1"/>
</dbReference>
<dbReference type="Gene3D" id="1.10.260.40">
    <property type="entry name" value="lambda repressor-like DNA-binding domains"/>
    <property type="match status" value="1"/>
</dbReference>